<comment type="similarity">
    <text evidence="2">Belongs to the ATPase A chain family.</text>
</comment>
<keyword evidence="7 12" id="KW-1133">Transmembrane helix</keyword>
<name>A0AA38SFY0_9ASTR</name>
<evidence type="ECO:0000256" key="9">
    <source>
        <dbReference type="ARBA" id="ARBA00023136"/>
    </source>
</evidence>
<dbReference type="GO" id="GO:0046933">
    <property type="term" value="F:proton-transporting ATP synthase activity, rotational mechanism"/>
    <property type="evidence" value="ECO:0007669"/>
    <property type="project" value="TreeGrafter"/>
</dbReference>
<evidence type="ECO:0000313" key="13">
    <source>
        <dbReference type="EMBL" id="KAJ9535631.1"/>
    </source>
</evidence>
<evidence type="ECO:0000256" key="2">
    <source>
        <dbReference type="ARBA" id="ARBA00006810"/>
    </source>
</evidence>
<evidence type="ECO:0000256" key="8">
    <source>
        <dbReference type="ARBA" id="ARBA00023065"/>
    </source>
</evidence>
<accession>A0AA38SFY0</accession>
<keyword evidence="9 12" id="KW-0472">Membrane</keyword>
<evidence type="ECO:0000256" key="6">
    <source>
        <dbReference type="ARBA" id="ARBA00022781"/>
    </source>
</evidence>
<protein>
    <recommendedName>
        <fullName evidence="11">F-ATPase protein 6</fullName>
    </recommendedName>
</protein>
<sequence length="330" mass="37692">MKDIVKVQDIVEARGLYSASPQNRMMDPLASSDILTGVPLYKVPSVPYKELWGDKITDGYCSATVYVPAEISDPVVISKITRLNHFLLNVNFDFCKGTLDRGYIQWIQKELQSTPMDLLSDKLESVFHREYGKWGLIYNSFYQKATGSANPFNFHQEYMNRCDYWYNKVLWGPNPFSSAHEHVEWCDYWYNKALSGPSPLDQFSILPLIPMKIGNLYFSFTNSSLFMLLTLSFVLLLIHFVTKKGGGNLVPNAWQSLVELIYDFVLNLGMIPYSFTVTTRRRALPYCIRKWGIPSSLVCEFQAATAPIAALEDDLRKHLSVGHLHDTGKL</sequence>
<evidence type="ECO:0000313" key="14">
    <source>
        <dbReference type="Proteomes" id="UP001172457"/>
    </source>
</evidence>
<keyword evidence="3" id="KW-0813">Transport</keyword>
<dbReference type="InterPro" id="IPR045083">
    <property type="entry name" value="ATP_synth_F0_asu_bact/mt"/>
</dbReference>
<evidence type="ECO:0000256" key="10">
    <source>
        <dbReference type="ARBA" id="ARBA00023310"/>
    </source>
</evidence>
<evidence type="ECO:0000256" key="7">
    <source>
        <dbReference type="ARBA" id="ARBA00022989"/>
    </source>
</evidence>
<evidence type="ECO:0000256" key="1">
    <source>
        <dbReference type="ARBA" id="ARBA00004141"/>
    </source>
</evidence>
<feature type="transmembrane region" description="Helical" evidence="12">
    <location>
        <begin position="253"/>
        <end position="275"/>
    </location>
</feature>
<evidence type="ECO:0000256" key="3">
    <source>
        <dbReference type="ARBA" id="ARBA00022448"/>
    </source>
</evidence>
<proteinExistence type="inferred from homology"/>
<evidence type="ECO:0000256" key="11">
    <source>
        <dbReference type="ARBA" id="ARBA00032954"/>
    </source>
</evidence>
<keyword evidence="10" id="KW-0066">ATP synthesis</keyword>
<gene>
    <name evidence="13" type="ORF">OSB04_un001223</name>
</gene>
<reference evidence="13" key="1">
    <citation type="submission" date="2023-03" db="EMBL/GenBank/DDBJ databases">
        <title>Chromosome-scale reference genome and RAD-based genetic map of yellow starthistle (Centaurea solstitialis) reveal putative structural variation and QTLs associated with invader traits.</title>
        <authorList>
            <person name="Reatini B."/>
            <person name="Cang F.A."/>
            <person name="Jiang Q."/>
            <person name="Mckibben M.T.W."/>
            <person name="Barker M.S."/>
            <person name="Rieseberg L.H."/>
            <person name="Dlugosch K.M."/>
        </authorList>
    </citation>
    <scope>NUCLEOTIDE SEQUENCE</scope>
    <source>
        <strain evidence="13">CAN-66</strain>
        <tissue evidence="13">Leaf</tissue>
    </source>
</reference>
<keyword evidence="5 12" id="KW-0812">Transmembrane</keyword>
<dbReference type="PANTHER" id="PTHR11410:SF0">
    <property type="entry name" value="ATP SYNTHASE SUBUNIT A"/>
    <property type="match status" value="1"/>
</dbReference>
<keyword evidence="14" id="KW-1185">Reference proteome</keyword>
<dbReference type="EMBL" id="JARYMX010000171">
    <property type="protein sequence ID" value="KAJ9535631.1"/>
    <property type="molecule type" value="Genomic_DNA"/>
</dbReference>
<evidence type="ECO:0000256" key="12">
    <source>
        <dbReference type="SAM" id="Phobius"/>
    </source>
</evidence>
<dbReference type="Proteomes" id="UP001172457">
    <property type="component" value="Unassembled WGS sequence"/>
</dbReference>
<comment type="caution">
    <text evidence="13">The sequence shown here is derived from an EMBL/GenBank/DDBJ whole genome shotgun (WGS) entry which is preliminary data.</text>
</comment>
<dbReference type="AlphaFoldDB" id="A0AA38SFY0"/>
<keyword evidence="8" id="KW-0406">Ion transport</keyword>
<keyword evidence="4" id="KW-0138">CF(0)</keyword>
<organism evidence="13 14">
    <name type="scientific">Centaurea solstitialis</name>
    <name type="common">yellow star-thistle</name>
    <dbReference type="NCBI Taxonomy" id="347529"/>
    <lineage>
        <taxon>Eukaryota</taxon>
        <taxon>Viridiplantae</taxon>
        <taxon>Streptophyta</taxon>
        <taxon>Embryophyta</taxon>
        <taxon>Tracheophyta</taxon>
        <taxon>Spermatophyta</taxon>
        <taxon>Magnoliopsida</taxon>
        <taxon>eudicotyledons</taxon>
        <taxon>Gunneridae</taxon>
        <taxon>Pentapetalae</taxon>
        <taxon>asterids</taxon>
        <taxon>campanulids</taxon>
        <taxon>Asterales</taxon>
        <taxon>Asteraceae</taxon>
        <taxon>Carduoideae</taxon>
        <taxon>Cardueae</taxon>
        <taxon>Centaureinae</taxon>
        <taxon>Centaurea</taxon>
    </lineage>
</organism>
<evidence type="ECO:0000256" key="4">
    <source>
        <dbReference type="ARBA" id="ARBA00022547"/>
    </source>
</evidence>
<dbReference type="GO" id="GO:0045259">
    <property type="term" value="C:proton-transporting ATP synthase complex"/>
    <property type="evidence" value="ECO:0007669"/>
    <property type="project" value="UniProtKB-KW"/>
</dbReference>
<feature type="transmembrane region" description="Helical" evidence="12">
    <location>
        <begin position="216"/>
        <end position="241"/>
    </location>
</feature>
<comment type="subcellular location">
    <subcellularLocation>
        <location evidence="1">Membrane</location>
        <topology evidence="1">Multi-pass membrane protein</topology>
    </subcellularLocation>
</comment>
<dbReference type="PANTHER" id="PTHR11410">
    <property type="entry name" value="ATP SYNTHASE SUBUNIT A"/>
    <property type="match status" value="1"/>
</dbReference>
<keyword evidence="6" id="KW-0375">Hydrogen ion transport</keyword>
<evidence type="ECO:0000256" key="5">
    <source>
        <dbReference type="ARBA" id="ARBA00022692"/>
    </source>
</evidence>